<feature type="region of interest" description="Disordered" evidence="26">
    <location>
        <begin position="9"/>
        <end position="34"/>
    </location>
</feature>
<evidence type="ECO:0000256" key="16">
    <source>
        <dbReference type="ARBA" id="ARBA00050554"/>
    </source>
</evidence>
<comment type="subcellular location">
    <subcellularLocation>
        <location evidence="2">Basolateral cell membrane</location>
        <topology evidence="2">Multi-pass membrane protein</topology>
    </subcellularLocation>
    <subcellularLocation>
        <location evidence="3">Cytoplasmic vesicle</location>
        <location evidence="3">Secretory vesicle membrane</location>
        <topology evidence="3">Multi-pass membrane protein</topology>
    </subcellularLocation>
    <subcellularLocation>
        <location evidence="1">Cytoplasmic vesicle</location>
        <location evidence="1">Secretory vesicle</location>
        <location evidence="1">Synaptic vesicle membrane</location>
    </subcellularLocation>
    <subcellularLocation>
        <location evidence="4">Lysosome membrane</location>
    </subcellularLocation>
</comment>
<dbReference type="GO" id="GO:0005765">
    <property type="term" value="C:lysosomal membrane"/>
    <property type="evidence" value="ECO:0007669"/>
    <property type="project" value="UniProtKB-SubCell"/>
</dbReference>
<keyword evidence="11 27" id="KW-0472">Membrane</keyword>
<feature type="transmembrane region" description="Helical" evidence="27">
    <location>
        <begin position="124"/>
        <end position="143"/>
    </location>
</feature>
<dbReference type="Proteomes" id="UP000507470">
    <property type="component" value="Unassembled WGS sequence"/>
</dbReference>
<evidence type="ECO:0000256" key="10">
    <source>
        <dbReference type="ARBA" id="ARBA00023018"/>
    </source>
</evidence>
<keyword evidence="9 27" id="KW-1133">Transmembrane helix</keyword>
<dbReference type="GO" id="GO:0015293">
    <property type="term" value="F:symporter activity"/>
    <property type="evidence" value="ECO:0007669"/>
    <property type="project" value="UniProtKB-KW"/>
</dbReference>
<evidence type="ECO:0000256" key="21">
    <source>
        <dbReference type="ARBA" id="ARBA00056891"/>
    </source>
</evidence>
<evidence type="ECO:0000256" key="18">
    <source>
        <dbReference type="ARBA" id="ARBA00051403"/>
    </source>
</evidence>
<evidence type="ECO:0000256" key="23">
    <source>
        <dbReference type="ARBA" id="ARBA00080244"/>
    </source>
</evidence>
<feature type="transmembrane region" description="Helical" evidence="27">
    <location>
        <begin position="494"/>
        <end position="513"/>
    </location>
</feature>
<proteinExistence type="predicted"/>
<evidence type="ECO:0000256" key="24">
    <source>
        <dbReference type="ARBA" id="ARBA00081195"/>
    </source>
</evidence>
<evidence type="ECO:0000313" key="29">
    <source>
        <dbReference type="EMBL" id="CAC5399522.1"/>
    </source>
</evidence>
<feature type="transmembrane region" description="Helical" evidence="27">
    <location>
        <begin position="588"/>
        <end position="606"/>
    </location>
</feature>
<evidence type="ECO:0000256" key="13">
    <source>
        <dbReference type="ARBA" id="ARBA00023228"/>
    </source>
</evidence>
<gene>
    <name evidence="29" type="ORF">MCOR_33776</name>
</gene>
<dbReference type="Pfam" id="PF07690">
    <property type="entry name" value="MFS_1"/>
    <property type="match status" value="1"/>
</dbReference>
<keyword evidence="30" id="KW-1185">Reference proteome</keyword>
<dbReference type="EMBL" id="CACVKT020006042">
    <property type="protein sequence ID" value="CAC5399522.1"/>
    <property type="molecule type" value="Genomic_DNA"/>
</dbReference>
<evidence type="ECO:0000256" key="5">
    <source>
        <dbReference type="ARBA" id="ARBA00022448"/>
    </source>
</evidence>
<feature type="compositionally biased region" description="Basic residues" evidence="26">
    <location>
        <begin position="9"/>
        <end position="25"/>
    </location>
</feature>
<dbReference type="Gene3D" id="1.20.1250.20">
    <property type="entry name" value="MFS general substrate transporter like domains"/>
    <property type="match status" value="2"/>
</dbReference>
<feature type="transmembrane region" description="Helical" evidence="27">
    <location>
        <begin position="519"/>
        <end position="538"/>
    </location>
</feature>
<comment type="catalytic activity">
    <reaction evidence="18">
        <text>N-acetyl-L-aspartyl-L-glutamate(out) = N-acetyl-L-aspartyl-L-glutamate(in)</text>
        <dbReference type="Rhea" id="RHEA:72599"/>
        <dbReference type="ChEBI" id="CHEBI:76931"/>
    </reaction>
    <physiologicalReaction direction="left-to-right" evidence="18">
        <dbReference type="Rhea" id="RHEA:72600"/>
    </physiologicalReaction>
</comment>
<dbReference type="InterPro" id="IPR020846">
    <property type="entry name" value="MFS_dom"/>
</dbReference>
<keyword evidence="8" id="KW-0769">Symport</keyword>
<evidence type="ECO:0000256" key="22">
    <source>
        <dbReference type="ARBA" id="ARBA00069713"/>
    </source>
</evidence>
<organism evidence="29 30">
    <name type="scientific">Mytilus coruscus</name>
    <name type="common">Sea mussel</name>
    <dbReference type="NCBI Taxonomy" id="42192"/>
    <lineage>
        <taxon>Eukaryota</taxon>
        <taxon>Metazoa</taxon>
        <taxon>Spiralia</taxon>
        <taxon>Lophotrochozoa</taxon>
        <taxon>Mollusca</taxon>
        <taxon>Bivalvia</taxon>
        <taxon>Autobranchia</taxon>
        <taxon>Pteriomorphia</taxon>
        <taxon>Mytilida</taxon>
        <taxon>Mytiloidea</taxon>
        <taxon>Mytilidae</taxon>
        <taxon>Mytilinae</taxon>
        <taxon>Mytilus</taxon>
    </lineage>
</organism>
<sequence>MPGGKKILARGKKRLARGQRVKKRRMADSQEPTIEHNERSDIKVPCCCSQRWILAYVAYLGFLCLYAVRFNLSVAIVCMVKTETNNSSMGNDHINGTCPGTSESIEVTNQHAEFDWNKDTRANILAAFFYGYIITQIPGGWIADRFGGRRIIGSALLICGICTILTPVCARTSVILVYIVRAINGLASGVCFPAMSSVWGRWAPPLERTKLMALYYLGPPSGSVITLASSGYLCEYGFDNGWGSIFYITGGMTLLWVLLWFILTRDTPLEHPWITDAERKYISGTIPFNVENKSVHRLPSLERTLCSSNNTRYQIKHEPKYRIGKTRQALIIDSRFRFDENITFDQSKLVLLTLFDFWQTTTVNKIANEAVIKAGFITVDDEALIKFCMERMPKIQEEPQSQTYKLNVPLLSMARSLPLYACLCAEVCAAWMVYTILTSIPDFMKSVLKFNIKSNGVFSALPNLCYIVIALIAGQSADWIRTRKILSTTATRKVYQCSAFIGASLFIVAAGFTTCDQRYVTVACICLAMACSGLSRAGYAVNIVDISGKYAGIVMGITNMCGNIPGILSPIAAGKLTPNDTREEWRNVFYVCAGCNIIGALIFGSLSSGNVQHWATDEQKLTARPKTLTVTKM</sequence>
<evidence type="ECO:0000256" key="19">
    <source>
        <dbReference type="ARBA" id="ARBA00051447"/>
    </source>
</evidence>
<evidence type="ECO:0000256" key="2">
    <source>
        <dbReference type="ARBA" id="ARBA00004554"/>
    </source>
</evidence>
<evidence type="ECO:0000256" key="3">
    <source>
        <dbReference type="ARBA" id="ARBA00004638"/>
    </source>
</evidence>
<evidence type="ECO:0000256" key="20">
    <source>
        <dbReference type="ARBA" id="ARBA00051612"/>
    </source>
</evidence>
<dbReference type="FunFam" id="1.20.1250.20:FF:000003">
    <property type="entry name" value="Solute carrier family 17 member 3"/>
    <property type="match status" value="1"/>
</dbReference>
<dbReference type="SUPFAM" id="SSF103473">
    <property type="entry name" value="MFS general substrate transporter"/>
    <property type="match status" value="1"/>
</dbReference>
<evidence type="ECO:0000256" key="25">
    <source>
        <dbReference type="ARBA" id="ARBA00081925"/>
    </source>
</evidence>
<evidence type="ECO:0000256" key="8">
    <source>
        <dbReference type="ARBA" id="ARBA00022847"/>
    </source>
</evidence>
<feature type="transmembrane region" description="Helical" evidence="27">
    <location>
        <begin position="155"/>
        <end position="179"/>
    </location>
</feature>
<feature type="transmembrane region" description="Helical" evidence="27">
    <location>
        <begin position="417"/>
        <end position="437"/>
    </location>
</feature>
<keyword evidence="6" id="KW-1003">Cell membrane</keyword>
<dbReference type="InterPro" id="IPR050382">
    <property type="entry name" value="MFS_Na/Anion_cotransporter"/>
</dbReference>
<evidence type="ECO:0000256" key="11">
    <source>
        <dbReference type="ARBA" id="ARBA00023136"/>
    </source>
</evidence>
<evidence type="ECO:0000256" key="6">
    <source>
        <dbReference type="ARBA" id="ARBA00022475"/>
    </source>
</evidence>
<dbReference type="CDD" id="cd17318">
    <property type="entry name" value="MFS_SLC17"/>
    <property type="match status" value="1"/>
</dbReference>
<keyword evidence="12" id="KW-0325">Glycoprotein</keyword>
<dbReference type="InterPro" id="IPR036259">
    <property type="entry name" value="MFS_trans_sf"/>
</dbReference>
<feature type="transmembrane region" description="Helical" evidence="27">
    <location>
        <begin position="245"/>
        <end position="263"/>
    </location>
</feature>
<comment type="function">
    <text evidence="21">Receptor for CM101, a polysaccharide produced by group B Streptococcus with antipathoangiogenic properties.</text>
</comment>
<evidence type="ECO:0000256" key="17">
    <source>
        <dbReference type="ARBA" id="ARBA00050625"/>
    </source>
</evidence>
<feature type="transmembrane region" description="Helical" evidence="27">
    <location>
        <begin position="550"/>
        <end position="568"/>
    </location>
</feature>
<feature type="transmembrane region" description="Helical" evidence="27">
    <location>
        <begin position="457"/>
        <end position="474"/>
    </location>
</feature>
<dbReference type="InterPro" id="IPR011701">
    <property type="entry name" value="MFS"/>
</dbReference>
<keyword evidence="13" id="KW-0458">Lysosome</keyword>
<protein>
    <recommendedName>
        <fullName evidence="22">Sialin</fullName>
    </recommendedName>
    <alternativeName>
        <fullName evidence="25">H(+)/nitrate cotransporter</fullName>
    </alternativeName>
    <alternativeName>
        <fullName evidence="23">H(+)/sialic acid cotransporter</fullName>
    </alternativeName>
    <alternativeName>
        <fullName evidence="24">Vesicular excitatory amino acid transporter</fullName>
    </alternativeName>
</protein>
<accession>A0A6J8CX92</accession>
<reference evidence="29 30" key="1">
    <citation type="submission" date="2020-06" db="EMBL/GenBank/DDBJ databases">
        <authorList>
            <person name="Li R."/>
            <person name="Bekaert M."/>
        </authorList>
    </citation>
    <scope>NUCLEOTIDE SEQUENCE [LARGE SCALE GENOMIC DNA]</scope>
    <source>
        <strain evidence="30">wild</strain>
    </source>
</reference>
<keyword evidence="7 27" id="KW-0812">Transmembrane</keyword>
<comment type="catalytic activity">
    <reaction evidence="15">
        <text>2 nitrate(out) + H(+)(out) = 2 nitrate(in) + H(+)(in)</text>
        <dbReference type="Rhea" id="RHEA:71539"/>
        <dbReference type="ChEBI" id="CHEBI:15378"/>
        <dbReference type="ChEBI" id="CHEBI:17632"/>
    </reaction>
    <physiologicalReaction direction="left-to-right" evidence="15">
        <dbReference type="Rhea" id="RHEA:71540"/>
    </physiologicalReaction>
</comment>
<evidence type="ECO:0000256" key="1">
    <source>
        <dbReference type="ARBA" id="ARBA00004432"/>
    </source>
</evidence>
<comment type="catalytic activity">
    <reaction evidence="16">
        <text>L-aspartate(out) = L-aspartate(in)</text>
        <dbReference type="Rhea" id="RHEA:66332"/>
        <dbReference type="ChEBI" id="CHEBI:29991"/>
    </reaction>
    <physiologicalReaction direction="left-to-right" evidence="16">
        <dbReference type="Rhea" id="RHEA:66333"/>
    </physiologicalReaction>
</comment>
<keyword evidence="5" id="KW-0813">Transport</keyword>
<keyword evidence="14" id="KW-0968">Cytoplasmic vesicle</keyword>
<evidence type="ECO:0000256" key="9">
    <source>
        <dbReference type="ARBA" id="ARBA00022989"/>
    </source>
</evidence>
<feature type="transmembrane region" description="Helical" evidence="27">
    <location>
        <begin position="214"/>
        <end position="233"/>
    </location>
</feature>
<evidence type="ECO:0000256" key="27">
    <source>
        <dbReference type="SAM" id="Phobius"/>
    </source>
</evidence>
<evidence type="ECO:0000313" key="30">
    <source>
        <dbReference type="Proteomes" id="UP000507470"/>
    </source>
</evidence>
<dbReference type="GO" id="GO:0006820">
    <property type="term" value="P:monoatomic anion transport"/>
    <property type="evidence" value="ECO:0007669"/>
    <property type="project" value="TreeGrafter"/>
</dbReference>
<evidence type="ECO:0000259" key="28">
    <source>
        <dbReference type="PROSITE" id="PS50850"/>
    </source>
</evidence>
<dbReference type="PANTHER" id="PTHR11662:SF399">
    <property type="entry name" value="FI19708P1-RELATED"/>
    <property type="match status" value="1"/>
</dbReference>
<evidence type="ECO:0000256" key="12">
    <source>
        <dbReference type="ARBA" id="ARBA00023180"/>
    </source>
</evidence>
<dbReference type="AlphaFoldDB" id="A0A6J8CX92"/>
<keyword evidence="10" id="KW-0770">Synapse</keyword>
<evidence type="ECO:0000256" key="14">
    <source>
        <dbReference type="ARBA" id="ARBA00023329"/>
    </source>
</evidence>
<name>A0A6J8CX92_MYTCO</name>
<dbReference type="PANTHER" id="PTHR11662">
    <property type="entry name" value="SOLUTE CARRIER FAMILY 17"/>
    <property type="match status" value="1"/>
</dbReference>
<dbReference type="PROSITE" id="PS50850">
    <property type="entry name" value="MFS"/>
    <property type="match status" value="1"/>
</dbReference>
<dbReference type="GO" id="GO:0030672">
    <property type="term" value="C:synaptic vesicle membrane"/>
    <property type="evidence" value="ECO:0007669"/>
    <property type="project" value="UniProtKB-SubCell"/>
</dbReference>
<dbReference type="FunFam" id="1.20.1250.20:FF:000067">
    <property type="entry name" value="sialin isoform X2"/>
    <property type="match status" value="1"/>
</dbReference>
<dbReference type="GO" id="GO:0046942">
    <property type="term" value="P:carboxylic acid transport"/>
    <property type="evidence" value="ECO:0007669"/>
    <property type="project" value="UniProtKB-ARBA"/>
</dbReference>
<comment type="catalytic activity">
    <reaction evidence="19">
        <text>L-glutamate(out) = L-glutamate(in)</text>
        <dbReference type="Rhea" id="RHEA:66336"/>
        <dbReference type="ChEBI" id="CHEBI:29985"/>
    </reaction>
    <physiologicalReaction direction="left-to-right" evidence="19">
        <dbReference type="Rhea" id="RHEA:66337"/>
    </physiologicalReaction>
</comment>
<feature type="transmembrane region" description="Helical" evidence="27">
    <location>
        <begin position="185"/>
        <end position="202"/>
    </location>
</feature>
<evidence type="ECO:0000256" key="7">
    <source>
        <dbReference type="ARBA" id="ARBA00022692"/>
    </source>
</evidence>
<evidence type="ECO:0000256" key="4">
    <source>
        <dbReference type="ARBA" id="ARBA00004656"/>
    </source>
</evidence>
<comment type="catalytic activity">
    <reaction evidence="20">
        <text>D-glucuronate(out) + H(+)(out) = D-glucuronate(in) + H(+)(in)</text>
        <dbReference type="Rhea" id="RHEA:72591"/>
        <dbReference type="ChEBI" id="CHEBI:15378"/>
        <dbReference type="ChEBI" id="CHEBI:58720"/>
    </reaction>
    <physiologicalReaction direction="left-to-right" evidence="20">
        <dbReference type="Rhea" id="RHEA:72592"/>
    </physiologicalReaction>
</comment>
<dbReference type="OrthoDB" id="2985014at2759"/>
<feature type="transmembrane region" description="Helical" evidence="27">
    <location>
        <begin position="53"/>
        <end position="77"/>
    </location>
</feature>
<evidence type="ECO:0000256" key="26">
    <source>
        <dbReference type="SAM" id="MobiDB-lite"/>
    </source>
</evidence>
<dbReference type="GO" id="GO:0016323">
    <property type="term" value="C:basolateral plasma membrane"/>
    <property type="evidence" value="ECO:0007669"/>
    <property type="project" value="UniProtKB-SubCell"/>
</dbReference>
<feature type="domain" description="Major facilitator superfamily (MFS) profile" evidence="28">
    <location>
        <begin position="59"/>
        <end position="611"/>
    </location>
</feature>
<comment type="catalytic activity">
    <reaction evidence="17">
        <text>N-acetylneuraminate(in) + H(+)(in) = N-acetylneuraminate(out) + H(+)(out)</text>
        <dbReference type="Rhea" id="RHEA:28987"/>
        <dbReference type="ChEBI" id="CHEBI:15378"/>
        <dbReference type="ChEBI" id="CHEBI:35418"/>
    </reaction>
    <physiologicalReaction direction="right-to-left" evidence="17">
        <dbReference type="Rhea" id="RHEA:28989"/>
    </physiologicalReaction>
</comment>
<evidence type="ECO:0000256" key="15">
    <source>
        <dbReference type="ARBA" id="ARBA00050101"/>
    </source>
</evidence>